<feature type="compositionally biased region" description="Low complexity" evidence="2">
    <location>
        <begin position="300"/>
        <end position="313"/>
    </location>
</feature>
<feature type="region of interest" description="Disordered" evidence="2">
    <location>
        <begin position="647"/>
        <end position="682"/>
    </location>
</feature>
<evidence type="ECO:0000256" key="1">
    <source>
        <dbReference type="ARBA" id="ARBA00038125"/>
    </source>
</evidence>
<feature type="compositionally biased region" description="Low complexity" evidence="2">
    <location>
        <begin position="654"/>
        <end position="667"/>
    </location>
</feature>
<evidence type="ECO:0000313" key="3">
    <source>
        <dbReference type="EnsemblMetazoa" id="AQUA017060-PB"/>
    </source>
</evidence>
<feature type="compositionally biased region" description="Gly residues" evidence="2">
    <location>
        <begin position="798"/>
        <end position="819"/>
    </location>
</feature>
<feature type="compositionally biased region" description="Polar residues" evidence="2">
    <location>
        <begin position="338"/>
        <end position="349"/>
    </location>
</feature>
<feature type="compositionally biased region" description="Acidic residues" evidence="2">
    <location>
        <begin position="746"/>
        <end position="755"/>
    </location>
</feature>
<reference evidence="3" key="1">
    <citation type="submission" date="2020-05" db="UniProtKB">
        <authorList>
            <consortium name="EnsemblMetazoa"/>
        </authorList>
    </citation>
    <scope>IDENTIFICATION</scope>
    <source>
        <strain evidence="3">SANGQUA</strain>
    </source>
</reference>
<comment type="similarity">
    <text evidence="1">Belongs to the FAM89 family.</text>
</comment>
<proteinExistence type="inferred from homology"/>
<sequence length="857" mass="90128">MLGISKKPGPPVPPRPSAAAVATALAKQRENSPSPNGAPRPCHPTGMMTGMATLKPPHPGRTVVYKSPDFDPPPLARNRTHQLQESLQGSPNLSTKRNAIYHESPAQSPKAAERHLPSGGVMYRSTCSIVEINTSPSTSGSSSVSTSPVATLQKPPTDPQKGSTGIAPVARRRMRNGDSHSSEGSADTTKSSSEVIIINGGSHGSSISLRSGAPPPPLSPHEDGHGKASLGGSECDSGTERGDSSGSCASAGSTLERENNMKNLEGGKSSSHFTEIIIGSNQSSTVVRSGSKPNIASPATSSNSTVIRSSSIRLPITASAAAVPPYHRPEPEGGEHVQPSSDSRGTGASSAAMAGNIAKSQSTTTLDPATLDSKLSEKKFAFHELLISELTAMRQKQQEQEQTKLQSKTQEKSVLKGADDDCPTANGVDLAKINRRQRCPSERRSSGSETETTTPNGTTGRQAKIRTADWIEVGDNGKQVVLSSCQISLEDSGMEDEEKLDDASSGVGDSWDSVKEDAEERIIMSLPGLPPLPKSLSGFDLAGMQFQSQHHHHQHHHHQQQQQHHHQHQQHPAQHNPHYPPTHHQSAHHAHPMQQQSYHGTSPHPSSNLPPSSQSPALNHHHTNPFIPMVGPAGLLHGGDSLASLEAAQQRGHSPVSSTLSGGSSSGRKASPQPGVGPASASTLDTQLAILRREMYGLRQLDLSLLSQLWALNESIQEFRTMLQEQETLSPPSPSPSNSDANSVSSDDDLDEDDSSTTNNSTNRLLQQHQQQQQQQHLLLSSAHHQLQSSTNSIVGAAGSGGSSGGGGGGGNLTPGGGPNPNESGGSSSTTLSSSASSRMRAPPPPPPNRKAPSRPV</sequence>
<accession>A0A3F2Z214</accession>
<name>A0A3F2Z214_ANOQN</name>
<feature type="region of interest" description="Disordered" evidence="2">
    <location>
        <begin position="724"/>
        <end position="857"/>
    </location>
</feature>
<dbReference type="EnsemblMetazoa" id="AQUA017060-RB">
    <property type="protein sequence ID" value="AQUA017060-PB"/>
    <property type="gene ID" value="AQUA017060"/>
</dbReference>
<feature type="compositionally biased region" description="Polar residues" evidence="2">
    <location>
        <begin position="81"/>
        <end position="97"/>
    </location>
</feature>
<feature type="compositionally biased region" description="Basic and acidic residues" evidence="2">
    <location>
        <begin position="409"/>
        <end position="419"/>
    </location>
</feature>
<organism evidence="3 4">
    <name type="scientific">Anopheles quadriannulatus</name>
    <name type="common">Mosquito</name>
    <dbReference type="NCBI Taxonomy" id="34691"/>
    <lineage>
        <taxon>Eukaryota</taxon>
        <taxon>Metazoa</taxon>
        <taxon>Ecdysozoa</taxon>
        <taxon>Arthropoda</taxon>
        <taxon>Hexapoda</taxon>
        <taxon>Insecta</taxon>
        <taxon>Pterygota</taxon>
        <taxon>Neoptera</taxon>
        <taxon>Endopterygota</taxon>
        <taxon>Diptera</taxon>
        <taxon>Nematocera</taxon>
        <taxon>Culicoidea</taxon>
        <taxon>Culicidae</taxon>
        <taxon>Anophelinae</taxon>
        <taxon>Anopheles</taxon>
    </lineage>
</organism>
<evidence type="ECO:0000256" key="2">
    <source>
        <dbReference type="SAM" id="MobiDB-lite"/>
    </source>
</evidence>
<dbReference type="VEuPathDB" id="VectorBase:AQUA017060"/>
<feature type="compositionally biased region" description="Low complexity" evidence="2">
    <location>
        <begin position="736"/>
        <end position="745"/>
    </location>
</feature>
<feature type="compositionally biased region" description="Low complexity" evidence="2">
    <location>
        <begin position="17"/>
        <end position="26"/>
    </location>
</feature>
<feature type="region of interest" description="Disordered" evidence="2">
    <location>
        <begin position="132"/>
        <end position="367"/>
    </location>
</feature>
<feature type="compositionally biased region" description="Low complexity" evidence="2">
    <location>
        <begin position="820"/>
        <end position="841"/>
    </location>
</feature>
<feature type="region of interest" description="Disordered" evidence="2">
    <location>
        <begin position="546"/>
        <end position="632"/>
    </location>
</feature>
<dbReference type="AlphaFoldDB" id="A0A3F2Z214"/>
<dbReference type="STRING" id="34691.A0A3F2Z214"/>
<feature type="compositionally biased region" description="Low complexity" evidence="2">
    <location>
        <begin position="756"/>
        <end position="790"/>
    </location>
</feature>
<evidence type="ECO:0000313" key="4">
    <source>
        <dbReference type="Proteomes" id="UP000076407"/>
    </source>
</evidence>
<feature type="compositionally biased region" description="Low complexity" evidence="2">
    <location>
        <begin position="134"/>
        <end position="149"/>
    </location>
</feature>
<feature type="compositionally biased region" description="Basic residues" evidence="2">
    <location>
        <begin position="549"/>
        <end position="569"/>
    </location>
</feature>
<dbReference type="Pfam" id="PF14854">
    <property type="entry name" value="LURAP"/>
    <property type="match status" value="1"/>
</dbReference>
<feature type="compositionally biased region" description="Polar residues" evidence="2">
    <location>
        <begin position="268"/>
        <end position="299"/>
    </location>
</feature>
<keyword evidence="4" id="KW-1185">Reference proteome</keyword>
<dbReference type="InterPro" id="IPR039499">
    <property type="entry name" value="LURA1/LRA25"/>
</dbReference>
<feature type="compositionally biased region" description="Low complexity" evidence="2">
    <location>
        <begin position="244"/>
        <end position="253"/>
    </location>
</feature>
<feature type="compositionally biased region" description="Pro residues" evidence="2">
    <location>
        <begin position="842"/>
        <end position="857"/>
    </location>
</feature>
<feature type="compositionally biased region" description="Low complexity" evidence="2">
    <location>
        <begin position="196"/>
        <end position="208"/>
    </location>
</feature>
<dbReference type="PANTHER" id="PTHR46949">
    <property type="entry name" value="LEUCINE REPEAT ADAPTER PROTEIN 25"/>
    <property type="match status" value="1"/>
</dbReference>
<feature type="region of interest" description="Disordered" evidence="2">
    <location>
        <begin position="1"/>
        <end position="119"/>
    </location>
</feature>
<feature type="region of interest" description="Disordered" evidence="2">
    <location>
        <begin position="393"/>
        <end position="467"/>
    </location>
</feature>
<protein>
    <recommendedName>
        <fullName evidence="5">Protein FAM89A</fullName>
    </recommendedName>
</protein>
<dbReference type="PANTHER" id="PTHR46949:SF1">
    <property type="entry name" value="AT07979P2"/>
    <property type="match status" value="1"/>
</dbReference>
<evidence type="ECO:0008006" key="5">
    <source>
        <dbReference type="Google" id="ProtNLM"/>
    </source>
</evidence>
<feature type="region of interest" description="Disordered" evidence="2">
    <location>
        <begin position="491"/>
        <end position="511"/>
    </location>
</feature>
<dbReference type="Proteomes" id="UP000076407">
    <property type="component" value="Unassembled WGS sequence"/>
</dbReference>
<feature type="compositionally biased region" description="Polar residues" evidence="2">
    <location>
        <begin position="182"/>
        <end position="194"/>
    </location>
</feature>
<feature type="compositionally biased region" description="Low complexity" evidence="2">
    <location>
        <begin position="602"/>
        <end position="616"/>
    </location>
</feature>
<feature type="compositionally biased region" description="Low complexity" evidence="2">
    <location>
        <begin position="447"/>
        <end position="461"/>
    </location>
</feature>
<feature type="compositionally biased region" description="Polar residues" evidence="2">
    <location>
        <begin position="358"/>
        <end position="367"/>
    </location>
</feature>